<dbReference type="SMART" id="SM00278">
    <property type="entry name" value="HhH1"/>
    <property type="match status" value="2"/>
</dbReference>
<proteinExistence type="predicted"/>
<dbReference type="HOGENOM" id="CLU_117602_1_0_0"/>
<protein>
    <submittedName>
        <fullName evidence="2">Ferredoxin</fullName>
    </submittedName>
</protein>
<reference evidence="2" key="1">
    <citation type="submission" date="2011-01" db="EMBL/GenBank/DDBJ databases">
        <title>Complete sequence of chromosome of Thermovibrio ammonificans HB-1.</title>
        <authorList>
            <consortium name="US DOE Joint Genome Institute"/>
            <person name="Lucas S."/>
            <person name="Copeland A."/>
            <person name="Lapidus A."/>
            <person name="Cheng J.-F."/>
            <person name="Goodwin L."/>
            <person name="Pitluck S."/>
            <person name="Davenport K."/>
            <person name="Detter J.C."/>
            <person name="Han C."/>
            <person name="Tapia R."/>
            <person name="Land M."/>
            <person name="Hauser L."/>
            <person name="Kyrpides N."/>
            <person name="Ivanova N."/>
            <person name="Ovchinnikova G."/>
            <person name="Vetriani C."/>
            <person name="Woyke T."/>
        </authorList>
    </citation>
    <scope>NUCLEOTIDE SEQUENCE [LARGE SCALE GENOMIC DNA]</scope>
    <source>
        <strain evidence="2">HB-1</strain>
    </source>
</reference>
<dbReference type="Proteomes" id="UP000006362">
    <property type="component" value="Chromosome"/>
</dbReference>
<dbReference type="eggNOG" id="COG3743">
    <property type="taxonomic scope" value="Bacteria"/>
</dbReference>
<dbReference type="AlphaFoldDB" id="E8T4L0"/>
<accession>E8T4L0</accession>
<dbReference type="RefSeq" id="WP_013538254.1">
    <property type="nucleotide sequence ID" value="NC_014926.1"/>
</dbReference>
<evidence type="ECO:0000259" key="1">
    <source>
        <dbReference type="SMART" id="SM00278"/>
    </source>
</evidence>
<dbReference type="KEGG" id="tam:Theam_1507"/>
<dbReference type="GO" id="GO:0003677">
    <property type="term" value="F:DNA binding"/>
    <property type="evidence" value="ECO:0007669"/>
    <property type="project" value="InterPro"/>
</dbReference>
<name>E8T4L0_THEA1</name>
<dbReference type="InterPro" id="IPR025567">
    <property type="entry name" value="DUF4332"/>
</dbReference>
<sequence length="134" mass="15266">MKPVESIEGIGPKYGEKLRNAGIKTVEELLKKGSTPQGRRELAQKTGLDERLILDWVNRADLERVKGIGPQYAELLQRAGVNTVVELSKRNPENLLKKLEEVNREKKLVRKLPTLKQVKDWVEQAKALPRVVTY</sequence>
<feature type="domain" description="Helix-hairpin-helix DNA-binding motif class 1" evidence="1">
    <location>
        <begin position="60"/>
        <end position="79"/>
    </location>
</feature>
<keyword evidence="3" id="KW-1185">Reference proteome</keyword>
<evidence type="ECO:0000313" key="2">
    <source>
        <dbReference type="EMBL" id="ADU97468.1"/>
    </source>
</evidence>
<dbReference type="EMBL" id="CP002444">
    <property type="protein sequence ID" value="ADU97468.1"/>
    <property type="molecule type" value="Genomic_DNA"/>
</dbReference>
<dbReference type="OrthoDB" id="9794786at2"/>
<feature type="domain" description="Helix-hairpin-helix DNA-binding motif class 1" evidence="1">
    <location>
        <begin position="2"/>
        <end position="21"/>
    </location>
</feature>
<organism evidence="2 3">
    <name type="scientific">Thermovibrio ammonificans (strain DSM 15698 / JCM 12110 / HB-1)</name>
    <dbReference type="NCBI Taxonomy" id="648996"/>
    <lineage>
        <taxon>Bacteria</taxon>
        <taxon>Pseudomonadati</taxon>
        <taxon>Aquificota</taxon>
        <taxon>Aquificia</taxon>
        <taxon>Desulfurobacteriales</taxon>
        <taxon>Desulfurobacteriaceae</taxon>
        <taxon>Thermovibrio</taxon>
    </lineage>
</organism>
<gene>
    <name evidence="2" type="ordered locus">Theam_1507</name>
</gene>
<evidence type="ECO:0000313" key="3">
    <source>
        <dbReference type="Proteomes" id="UP000006362"/>
    </source>
</evidence>
<dbReference type="Pfam" id="PF14229">
    <property type="entry name" value="DUF4332"/>
    <property type="match status" value="1"/>
</dbReference>
<dbReference type="Gene3D" id="1.10.150.20">
    <property type="entry name" value="5' to 3' exonuclease, C-terminal subdomain"/>
    <property type="match status" value="2"/>
</dbReference>
<dbReference type="GO" id="GO:0006281">
    <property type="term" value="P:DNA repair"/>
    <property type="evidence" value="ECO:0007669"/>
    <property type="project" value="InterPro"/>
</dbReference>
<dbReference type="InterPro" id="IPR003583">
    <property type="entry name" value="Hlx-hairpin-Hlx_DNA-bd_motif"/>
</dbReference>